<evidence type="ECO:0000256" key="1">
    <source>
        <dbReference type="SAM" id="MobiDB-lite"/>
    </source>
</evidence>
<reference evidence="2" key="1">
    <citation type="submission" date="2023-02" db="EMBL/GenBank/DDBJ databases">
        <title>Colletotrichum kahawae CIFC_Que2 genome sequencing and assembly.</title>
        <authorList>
            <person name="Baroncelli R."/>
        </authorList>
    </citation>
    <scope>NUCLEOTIDE SEQUENCE</scope>
    <source>
        <strain evidence="2">CIFC_Que2</strain>
    </source>
</reference>
<accession>A0AAE0DD09</accession>
<feature type="compositionally biased region" description="Basic and acidic residues" evidence="1">
    <location>
        <begin position="46"/>
        <end position="56"/>
    </location>
</feature>
<evidence type="ECO:0000313" key="2">
    <source>
        <dbReference type="EMBL" id="KAK2777627.1"/>
    </source>
</evidence>
<dbReference type="AlphaFoldDB" id="A0AAE0DD09"/>
<dbReference type="Proteomes" id="UP001281614">
    <property type="component" value="Unassembled WGS sequence"/>
</dbReference>
<keyword evidence="3" id="KW-1185">Reference proteome</keyword>
<sequence>MSGVSRAKGKEKDTCKCFNYNQISYIAIWCPKLKHAYPTKVKKAKKQEESSDKSPIEELGSSEAEESLGKE</sequence>
<evidence type="ECO:0000313" key="3">
    <source>
        <dbReference type="Proteomes" id="UP001281614"/>
    </source>
</evidence>
<dbReference type="EMBL" id="VYYT01000017">
    <property type="protein sequence ID" value="KAK2777627.1"/>
    <property type="molecule type" value="Genomic_DNA"/>
</dbReference>
<organism evidence="2 3">
    <name type="scientific">Colletotrichum kahawae</name>
    <name type="common">Coffee berry disease fungus</name>
    <dbReference type="NCBI Taxonomy" id="34407"/>
    <lineage>
        <taxon>Eukaryota</taxon>
        <taxon>Fungi</taxon>
        <taxon>Dikarya</taxon>
        <taxon>Ascomycota</taxon>
        <taxon>Pezizomycotina</taxon>
        <taxon>Sordariomycetes</taxon>
        <taxon>Hypocreomycetidae</taxon>
        <taxon>Glomerellales</taxon>
        <taxon>Glomerellaceae</taxon>
        <taxon>Colletotrichum</taxon>
        <taxon>Colletotrichum gloeosporioides species complex</taxon>
    </lineage>
</organism>
<name>A0AAE0DD09_COLKA</name>
<comment type="caution">
    <text evidence="2">The sequence shown here is derived from an EMBL/GenBank/DDBJ whole genome shotgun (WGS) entry which is preliminary data.</text>
</comment>
<gene>
    <name evidence="2" type="ORF">CKAH01_12010</name>
</gene>
<feature type="region of interest" description="Disordered" evidence="1">
    <location>
        <begin position="41"/>
        <end position="71"/>
    </location>
</feature>
<proteinExistence type="predicted"/>
<protein>
    <submittedName>
        <fullName evidence="2">Pol-like protein</fullName>
    </submittedName>
</protein>